<accession>A0AAW2I476</accession>
<reference evidence="2" key="1">
    <citation type="journal article" date="2024" name="Gigascience">
        <title>Chromosome-level genome of the poultry shaft louse Menopon gallinae provides insight into the host-switching and adaptive evolution of parasitic lice.</title>
        <authorList>
            <person name="Xu Y."/>
            <person name="Ma L."/>
            <person name="Liu S."/>
            <person name="Liang Y."/>
            <person name="Liu Q."/>
            <person name="He Z."/>
            <person name="Tian L."/>
            <person name="Duan Y."/>
            <person name="Cai W."/>
            <person name="Li H."/>
            <person name="Song F."/>
        </authorList>
    </citation>
    <scope>NUCLEOTIDE SEQUENCE</scope>
    <source>
        <strain evidence="2">Cailab_2023a</strain>
    </source>
</reference>
<evidence type="ECO:0000313" key="2">
    <source>
        <dbReference type="EMBL" id="KAL0277004.1"/>
    </source>
</evidence>
<evidence type="ECO:0000256" key="1">
    <source>
        <dbReference type="SAM" id="SignalP"/>
    </source>
</evidence>
<sequence>MINMSTSGTIWLALSFLILVSSEEHQNSFRDRPVSDFDYKVRHDYGSSPSAGNHRFGEYPRKRRQYGYGEAVGPVHTFVKTDEHAHFKWGVRHHVG</sequence>
<name>A0AAW2I476_9NEOP</name>
<feature type="signal peptide" evidence="1">
    <location>
        <begin position="1"/>
        <end position="22"/>
    </location>
</feature>
<dbReference type="EMBL" id="JARGDH010000002">
    <property type="protein sequence ID" value="KAL0277004.1"/>
    <property type="molecule type" value="Genomic_DNA"/>
</dbReference>
<organism evidence="2">
    <name type="scientific">Menopon gallinae</name>
    <name type="common">poultry shaft louse</name>
    <dbReference type="NCBI Taxonomy" id="328185"/>
    <lineage>
        <taxon>Eukaryota</taxon>
        <taxon>Metazoa</taxon>
        <taxon>Ecdysozoa</taxon>
        <taxon>Arthropoda</taxon>
        <taxon>Hexapoda</taxon>
        <taxon>Insecta</taxon>
        <taxon>Pterygota</taxon>
        <taxon>Neoptera</taxon>
        <taxon>Paraneoptera</taxon>
        <taxon>Psocodea</taxon>
        <taxon>Troctomorpha</taxon>
        <taxon>Phthiraptera</taxon>
        <taxon>Amblycera</taxon>
        <taxon>Menoponidae</taxon>
        <taxon>Menopon</taxon>
    </lineage>
</organism>
<protein>
    <submittedName>
        <fullName evidence="2">Uncharacterized protein</fullName>
    </submittedName>
</protein>
<dbReference type="AlphaFoldDB" id="A0AAW2I476"/>
<gene>
    <name evidence="2" type="ORF">PYX00_004439</name>
</gene>
<comment type="caution">
    <text evidence="2">The sequence shown here is derived from an EMBL/GenBank/DDBJ whole genome shotgun (WGS) entry which is preliminary data.</text>
</comment>
<feature type="chain" id="PRO_5044025235" evidence="1">
    <location>
        <begin position="23"/>
        <end position="96"/>
    </location>
</feature>
<keyword evidence="1" id="KW-0732">Signal</keyword>
<proteinExistence type="predicted"/>